<name>A0A4R6SAE9_LABRH</name>
<feature type="domain" description="Lantibiotic biosynthesis protein dehydration" evidence="1">
    <location>
        <begin position="148"/>
        <end position="509"/>
    </location>
</feature>
<dbReference type="InterPro" id="IPR017146">
    <property type="entry name" value="Lanti_2_LanM"/>
</dbReference>
<dbReference type="GO" id="GO:0031179">
    <property type="term" value="P:peptide modification"/>
    <property type="evidence" value="ECO:0007669"/>
    <property type="project" value="InterPro"/>
</dbReference>
<dbReference type="InterPro" id="IPR012341">
    <property type="entry name" value="6hp_glycosidase-like_sf"/>
</dbReference>
<dbReference type="PRINTS" id="PR01950">
    <property type="entry name" value="LANCSUPER"/>
</dbReference>
<reference evidence="2 3" key="1">
    <citation type="submission" date="2019-03" db="EMBL/GenBank/DDBJ databases">
        <title>Genomic Encyclopedia of Type Strains, Phase IV (KMG-IV): sequencing the most valuable type-strain genomes for metagenomic binning, comparative biology and taxonomic classification.</title>
        <authorList>
            <person name="Goeker M."/>
        </authorList>
    </citation>
    <scope>NUCLEOTIDE SEQUENCE [LARGE SCALE GENOMIC DNA]</scope>
    <source>
        <strain evidence="2 3">DSM 45361</strain>
    </source>
</reference>
<dbReference type="Gene3D" id="1.50.10.10">
    <property type="match status" value="1"/>
</dbReference>
<dbReference type="CDD" id="cd04792">
    <property type="entry name" value="LanM-like"/>
    <property type="match status" value="1"/>
</dbReference>
<keyword evidence="3" id="KW-1185">Reference proteome</keyword>
<evidence type="ECO:0000313" key="3">
    <source>
        <dbReference type="Proteomes" id="UP000295444"/>
    </source>
</evidence>
<protein>
    <submittedName>
        <fullName evidence="2">Type 2 lantibiotic biosynthesis protein LanM</fullName>
    </submittedName>
</protein>
<dbReference type="SUPFAM" id="SSF158745">
    <property type="entry name" value="LanC-like"/>
    <property type="match status" value="1"/>
</dbReference>
<dbReference type="NCBIfam" id="TIGR03897">
    <property type="entry name" value="lanti_2_LanM"/>
    <property type="match status" value="1"/>
</dbReference>
<evidence type="ECO:0000313" key="2">
    <source>
        <dbReference type="EMBL" id="TDP96494.1"/>
    </source>
</evidence>
<dbReference type="EMBL" id="SNXZ01000004">
    <property type="protein sequence ID" value="TDP96494.1"/>
    <property type="molecule type" value="Genomic_DNA"/>
</dbReference>
<gene>
    <name evidence="2" type="ORF">EV186_104482</name>
</gene>
<dbReference type="InterPro" id="IPR025410">
    <property type="entry name" value="Lant_dehyd"/>
</dbReference>
<organism evidence="2 3">
    <name type="scientific">Labedaea rhizosphaerae</name>
    <dbReference type="NCBI Taxonomy" id="598644"/>
    <lineage>
        <taxon>Bacteria</taxon>
        <taxon>Bacillati</taxon>
        <taxon>Actinomycetota</taxon>
        <taxon>Actinomycetes</taxon>
        <taxon>Pseudonocardiales</taxon>
        <taxon>Pseudonocardiaceae</taxon>
        <taxon>Labedaea</taxon>
    </lineage>
</organism>
<dbReference type="SMART" id="SM01260">
    <property type="entry name" value="LANC_like"/>
    <property type="match status" value="1"/>
</dbReference>
<dbReference type="Proteomes" id="UP000295444">
    <property type="component" value="Unassembled WGS sequence"/>
</dbReference>
<accession>A0A4R6SAE9</accession>
<dbReference type="Pfam" id="PF13575">
    <property type="entry name" value="DUF4135"/>
    <property type="match status" value="1"/>
</dbReference>
<dbReference type="Pfam" id="PF05147">
    <property type="entry name" value="LANC_like"/>
    <property type="match status" value="1"/>
</dbReference>
<dbReference type="RefSeq" id="WP_166659313.1">
    <property type="nucleotide sequence ID" value="NZ_SNXZ01000004.1"/>
</dbReference>
<dbReference type="GO" id="GO:0005975">
    <property type="term" value="P:carbohydrate metabolic process"/>
    <property type="evidence" value="ECO:0007669"/>
    <property type="project" value="InterPro"/>
</dbReference>
<sequence length="956" mass="99992">MTPQRHSPQESGRLAADWWLPALARHERPSIGRPAWVDVVEQAVANANRTADLLPEPPADPADWRAALTVPLRPFVAGTVDRIIGSGHDADVDLASVAAAVADRLTGKLTRIARRTLVHEANASGSPLPEFVAALASPDGLADLVGRYPVLGRLLGQAAMFASDAVVELLDRLAADRTAIADELLSTDPGRCVAVDTGLADSHDHGRSVAVLTFADGARVVYKPRDVAAHVRFTELVDWLNERLPLLPIRTAKALPRNGYGWVEFVESAPTTVEGVARFHRRAGALLALLHAVRATDVHFENLIAAGDQPVLIDTETLFQPARTGTDLDPAAAGLAKSVYSTGMLPMLAVGDLGAADISGLGAAPDTPAQRTVVDWTMADSGELAITRRPGKFAVAANRPHVDGTPAEPAEHAAELLAGFHEAYDTILADRDDFAALLSTCDDVEVRVVLRPTQGYVTLLDESTHPTLLADALDRDQALEVLWRRDTGNGVAEAELTALWAGDVPVFHTRPGATDLWSAGRRLPDQLIEPGLTSTRTALAEFSDADRRAQEWITAAALATRAVPDHTDRTTRPGDLAGIAATTDRLLATASAIADQLLARSFTNGERVNWLGIEALEDAHFALLPMGAGLAEGYPGVALFLAELHAVSGVARYAEVARRAVVAVPDLLAGLEKRPDLVAAVGCGGLAGLAGTAYALARLATLLSDVDIAEQARRCAALAGIAANATTAPDLATGHAGYVAAISAVATELGAPELLDQVGAVADQLAELVISTDGDGSGTDLPPGFANGLAGLAWTLATYAQRAGTRQHAAAARLAMHTVLNARRETSADRGWCAGTAGQVIAMTAALPSTVDIEAAVQGLTDGPLLRNLGLCHGELGVVEALTALGDHPVAVAARRTRAGQILDAITSYGEPYGQFTTVATPSLCTGSAGVGHGLLRLAFPDRVPTPLLWQPTNDH</sequence>
<proteinExistence type="predicted"/>
<dbReference type="InterPro" id="IPR007822">
    <property type="entry name" value="LANC-like"/>
</dbReference>
<comment type="caution">
    <text evidence="2">The sequence shown here is derived from an EMBL/GenBank/DDBJ whole genome shotgun (WGS) entry which is preliminary data.</text>
</comment>
<dbReference type="AlphaFoldDB" id="A0A4R6SAE9"/>
<evidence type="ECO:0000259" key="1">
    <source>
        <dbReference type="Pfam" id="PF13575"/>
    </source>
</evidence>
<dbReference type="PIRSF" id="PIRSF037228">
    <property type="entry name" value="Lant_mod_RumM"/>
    <property type="match status" value="1"/>
</dbReference>